<dbReference type="Gene3D" id="3.40.50.2000">
    <property type="entry name" value="Glycogen Phosphorylase B"/>
    <property type="match status" value="1"/>
</dbReference>
<dbReference type="GO" id="GO:0016020">
    <property type="term" value="C:membrane"/>
    <property type="evidence" value="ECO:0007669"/>
    <property type="project" value="UniProtKB-SubCell"/>
</dbReference>
<dbReference type="EMBL" id="PXXO01000001">
    <property type="protein sequence ID" value="PSJ07309.1"/>
    <property type="molecule type" value="Genomic_DNA"/>
</dbReference>
<protein>
    <recommendedName>
        <fullName evidence="9">UDP-N-acetylglucosamine--LPS N-acetylglucosamine transferase</fullName>
    </recommendedName>
</protein>
<dbReference type="Pfam" id="PF04101">
    <property type="entry name" value="Glyco_tran_28_C"/>
    <property type="match status" value="1"/>
</dbReference>
<dbReference type="PANTHER" id="PTHR43025:SF3">
    <property type="entry name" value="MONOGALACTOSYLDIACYLGLYCEROL SYNTHASE 1, CHLOROPLASTIC"/>
    <property type="match status" value="1"/>
</dbReference>
<name>A0A2P7N1H2_9CYAN</name>
<dbReference type="GO" id="GO:0009247">
    <property type="term" value="P:glycolipid biosynthetic process"/>
    <property type="evidence" value="ECO:0007669"/>
    <property type="project" value="InterPro"/>
</dbReference>
<evidence type="ECO:0000256" key="3">
    <source>
        <dbReference type="ARBA" id="ARBA00022676"/>
    </source>
</evidence>
<evidence type="ECO:0000256" key="1">
    <source>
        <dbReference type="ARBA" id="ARBA00004370"/>
    </source>
</evidence>
<dbReference type="GO" id="GO:0016758">
    <property type="term" value="F:hexosyltransferase activity"/>
    <property type="evidence" value="ECO:0007669"/>
    <property type="project" value="InterPro"/>
</dbReference>
<evidence type="ECO:0000259" key="6">
    <source>
        <dbReference type="Pfam" id="PF06925"/>
    </source>
</evidence>
<dbReference type="AlphaFoldDB" id="A0A2P7N1H2"/>
<comment type="subcellular location">
    <subcellularLocation>
        <location evidence="1">Membrane</location>
    </subcellularLocation>
</comment>
<evidence type="ECO:0000259" key="5">
    <source>
        <dbReference type="Pfam" id="PF04101"/>
    </source>
</evidence>
<reference evidence="7 8" key="1">
    <citation type="journal article" date="2018" name="Environ. Microbiol.">
        <title>Ecological and genomic features of two widespread freshwater picocyanobacteria.</title>
        <authorList>
            <person name="Cabello-Yeves P.J."/>
            <person name="Picazo A."/>
            <person name="Camacho A."/>
            <person name="Callieri C."/>
            <person name="Rosselli R."/>
            <person name="Roda-Garcia J.J."/>
            <person name="Coutinho F.H."/>
            <person name="Rodriguez-Valera F."/>
        </authorList>
    </citation>
    <scope>NUCLEOTIDE SEQUENCE [LARGE SCALE GENOMIC DNA]</scope>
    <source>
        <strain evidence="7 8">Tous</strain>
    </source>
</reference>
<dbReference type="RefSeq" id="WP_106501496.1">
    <property type="nucleotide sequence ID" value="NZ_PXXO01000001.1"/>
</dbReference>
<feature type="domain" description="Glycosyl transferase family 28 C-terminal" evidence="5">
    <location>
        <begin position="204"/>
        <end position="295"/>
    </location>
</feature>
<accession>A0A2P7N1H2</accession>
<feature type="domain" description="Diacylglycerol glucosyltransferase N-terminal" evidence="6">
    <location>
        <begin position="14"/>
        <end position="165"/>
    </location>
</feature>
<evidence type="ECO:0000256" key="2">
    <source>
        <dbReference type="ARBA" id="ARBA00006962"/>
    </source>
</evidence>
<keyword evidence="8" id="KW-1185">Reference proteome</keyword>
<sequence>MKVLIYTSSGGTAHDSAAEAIRQWLERERPNIEVRVDQVLERSSSTYRGGVELYNWIQRRRPWLHQIYWRAMELEDLVKPGTVLFGRQYLIRELQDFRPDVLISTHPHTNRGHFDLAKRVLGNQLRCITCCTELDGGFGFSRNWLSRRTDLFWALTYEVVREVRRRRPGVPVELLGPLLYPDYHDGGPAPAAVEGLPLLVLGTGSNGANNHIPLLEQLLPFAGQLTVAALCGRRQIVREEVQAWVDRHPALAVQVLDYQGPDAMADLYRRAWAMVSRPGARTATEALFMGCPLVFNHYGTTMPQELIAPRYFHARELESAIRRPVELSSLVHQWLTNPPAYLALRHRYQQHLLTADPSTILERLALE</sequence>
<dbReference type="Proteomes" id="UP000243002">
    <property type="component" value="Unassembled WGS sequence"/>
</dbReference>
<dbReference type="Pfam" id="PF06925">
    <property type="entry name" value="MGDG_synth"/>
    <property type="match status" value="1"/>
</dbReference>
<dbReference type="InterPro" id="IPR009695">
    <property type="entry name" value="Diacylglyc_glucosyltr_N"/>
</dbReference>
<evidence type="ECO:0000313" key="7">
    <source>
        <dbReference type="EMBL" id="PSJ07309.1"/>
    </source>
</evidence>
<organism evidence="7 8">
    <name type="scientific">Cyanobium usitatum str. Tous</name>
    <dbReference type="NCBI Taxonomy" id="2116684"/>
    <lineage>
        <taxon>Bacteria</taxon>
        <taxon>Bacillati</taxon>
        <taxon>Cyanobacteriota</taxon>
        <taxon>Cyanophyceae</taxon>
        <taxon>Synechococcales</taxon>
        <taxon>Prochlorococcaceae</taxon>
        <taxon>Cyanobium</taxon>
    </lineage>
</organism>
<evidence type="ECO:0008006" key="9">
    <source>
        <dbReference type="Google" id="ProtNLM"/>
    </source>
</evidence>
<dbReference type="InterPro" id="IPR007235">
    <property type="entry name" value="Glyco_trans_28_C"/>
</dbReference>
<dbReference type="PANTHER" id="PTHR43025">
    <property type="entry name" value="MONOGALACTOSYLDIACYLGLYCEROL SYNTHASE"/>
    <property type="match status" value="1"/>
</dbReference>
<keyword evidence="4" id="KW-0808">Transferase</keyword>
<gene>
    <name evidence="7" type="ORF">C7K55_00770</name>
</gene>
<proteinExistence type="inferred from homology"/>
<dbReference type="OrthoDB" id="546158at2"/>
<comment type="caution">
    <text evidence="7">The sequence shown here is derived from an EMBL/GenBank/DDBJ whole genome shotgun (WGS) entry which is preliminary data.</text>
</comment>
<comment type="similarity">
    <text evidence="2">Belongs to the glycosyltransferase 28 family.</text>
</comment>
<evidence type="ECO:0000313" key="8">
    <source>
        <dbReference type="Proteomes" id="UP000243002"/>
    </source>
</evidence>
<keyword evidence="3" id="KW-0328">Glycosyltransferase</keyword>
<dbReference type="SUPFAM" id="SSF53756">
    <property type="entry name" value="UDP-Glycosyltransferase/glycogen phosphorylase"/>
    <property type="match status" value="1"/>
</dbReference>
<evidence type="ECO:0000256" key="4">
    <source>
        <dbReference type="ARBA" id="ARBA00022679"/>
    </source>
</evidence>
<dbReference type="InterPro" id="IPR050519">
    <property type="entry name" value="Glycosyltransf_28_UgtP"/>
</dbReference>